<comment type="caution">
    <text evidence="10">The sequence shown here is derived from an EMBL/GenBank/DDBJ whole genome shotgun (WGS) entry which is preliminary data.</text>
</comment>
<protein>
    <recommendedName>
        <fullName evidence="3">anthranilate synthase</fullName>
        <ecNumber evidence="3">4.1.3.27</ecNumber>
    </recommendedName>
</protein>
<keyword evidence="6" id="KW-0456">Lyase</keyword>
<dbReference type="EMBL" id="AOBV01000001">
    <property type="protein sequence ID" value="ELV08952.1"/>
    <property type="molecule type" value="Genomic_DNA"/>
</dbReference>
<dbReference type="GO" id="GO:0046872">
    <property type="term" value="F:metal ion binding"/>
    <property type="evidence" value="ECO:0007669"/>
    <property type="project" value="UniProtKB-KW"/>
</dbReference>
<dbReference type="InterPro" id="IPR006805">
    <property type="entry name" value="Anth_synth_I_N"/>
</dbReference>
<dbReference type="Pfam" id="PF04715">
    <property type="entry name" value="Anth_synt_I_N"/>
    <property type="match status" value="1"/>
</dbReference>
<dbReference type="GO" id="GO:0004049">
    <property type="term" value="F:anthranilate synthase activity"/>
    <property type="evidence" value="ECO:0007669"/>
    <property type="project" value="UniProtKB-EC"/>
</dbReference>
<dbReference type="InterPro" id="IPR005801">
    <property type="entry name" value="ADC_synthase"/>
</dbReference>
<evidence type="ECO:0000313" key="10">
    <source>
        <dbReference type="EMBL" id="ELV08952.1"/>
    </source>
</evidence>
<comment type="catalytic activity">
    <reaction evidence="7">
        <text>chorismate + L-glutamine = anthranilate + pyruvate + L-glutamate + H(+)</text>
        <dbReference type="Rhea" id="RHEA:21732"/>
        <dbReference type="ChEBI" id="CHEBI:15361"/>
        <dbReference type="ChEBI" id="CHEBI:15378"/>
        <dbReference type="ChEBI" id="CHEBI:16567"/>
        <dbReference type="ChEBI" id="CHEBI:29748"/>
        <dbReference type="ChEBI" id="CHEBI:29985"/>
        <dbReference type="ChEBI" id="CHEBI:58359"/>
        <dbReference type="EC" id="4.1.3.27"/>
    </reaction>
</comment>
<evidence type="ECO:0000259" key="9">
    <source>
        <dbReference type="Pfam" id="PF04715"/>
    </source>
</evidence>
<accession>L8XYG4</accession>
<evidence type="ECO:0000256" key="1">
    <source>
        <dbReference type="ARBA" id="ARBA00001946"/>
    </source>
</evidence>
<keyword evidence="4" id="KW-0479">Metal-binding</keyword>
<evidence type="ECO:0000256" key="4">
    <source>
        <dbReference type="ARBA" id="ARBA00022723"/>
    </source>
</evidence>
<gene>
    <name evidence="10" type="ORF">F387_00840</name>
</gene>
<dbReference type="PANTHER" id="PTHR11236">
    <property type="entry name" value="AMINOBENZOATE/ANTHRANILATE SYNTHASE"/>
    <property type="match status" value="1"/>
</dbReference>
<feature type="domain" description="Chorismate-utilising enzyme C-terminal" evidence="8">
    <location>
        <begin position="283"/>
        <end position="541"/>
    </location>
</feature>
<evidence type="ECO:0000259" key="8">
    <source>
        <dbReference type="Pfam" id="PF00425"/>
    </source>
</evidence>
<reference evidence="10 11" key="1">
    <citation type="journal article" date="2013" name="Genome Announc.">
        <title>Complete Genome Sequence of Wohlfahrtiimonas chitiniclastica Strain SH04, Isolated from Chrysomya megacephala Collected from Pudong International Airport in China.</title>
        <authorList>
            <person name="Cao X.M."/>
            <person name="Chen T."/>
            <person name="Xu L.Z."/>
            <person name="Yao L.S."/>
            <person name="Qi J."/>
            <person name="Zhang X.L."/>
            <person name="Yan Q.L."/>
            <person name="Deng Y.H."/>
            <person name="Guo T.Y."/>
            <person name="Wang J."/>
            <person name="Hu K.X."/>
            <person name="Xu B.L."/>
        </authorList>
    </citation>
    <scope>NUCLEOTIDE SEQUENCE [LARGE SCALE GENOMIC DNA]</scope>
    <source>
        <strain evidence="10 11">SH04</strain>
    </source>
</reference>
<dbReference type="EC" id="4.1.3.27" evidence="3"/>
<keyword evidence="5" id="KW-0460">Magnesium</keyword>
<dbReference type="NCBIfam" id="TIGR00565">
    <property type="entry name" value="trpE_proteo"/>
    <property type="match status" value="1"/>
</dbReference>
<keyword evidence="11" id="KW-1185">Reference proteome</keyword>
<dbReference type="NCBIfam" id="NF010079">
    <property type="entry name" value="PRK13564.1"/>
    <property type="match status" value="1"/>
</dbReference>
<dbReference type="SUPFAM" id="SSF56322">
    <property type="entry name" value="ADC synthase"/>
    <property type="match status" value="1"/>
</dbReference>
<dbReference type="Pfam" id="PF00425">
    <property type="entry name" value="Chorismate_bind"/>
    <property type="match status" value="1"/>
</dbReference>
<name>L8XYG4_9GAMM</name>
<dbReference type="AlphaFoldDB" id="L8XYG4"/>
<dbReference type="PRINTS" id="PR00095">
    <property type="entry name" value="ANTSNTHASEI"/>
</dbReference>
<dbReference type="InterPro" id="IPR015890">
    <property type="entry name" value="Chorismate_C"/>
</dbReference>
<evidence type="ECO:0000256" key="3">
    <source>
        <dbReference type="ARBA" id="ARBA00012266"/>
    </source>
</evidence>
<dbReference type="PATRIC" id="fig|1261130.3.peg.4"/>
<organism evidence="10 11">
    <name type="scientific">Wohlfahrtiimonas chitiniclastica SH04</name>
    <dbReference type="NCBI Taxonomy" id="1261130"/>
    <lineage>
        <taxon>Bacteria</taxon>
        <taxon>Pseudomonadati</taxon>
        <taxon>Pseudomonadota</taxon>
        <taxon>Gammaproteobacteria</taxon>
        <taxon>Cardiobacteriales</taxon>
        <taxon>Ignatzschineriaceae</taxon>
        <taxon>Wohlfahrtiimonas</taxon>
    </lineage>
</organism>
<dbReference type="GO" id="GO:0000162">
    <property type="term" value="P:L-tryptophan biosynthetic process"/>
    <property type="evidence" value="ECO:0007669"/>
    <property type="project" value="TreeGrafter"/>
</dbReference>
<comment type="cofactor">
    <cofactor evidence="1">
        <name>Mg(2+)</name>
        <dbReference type="ChEBI" id="CHEBI:18420"/>
    </cofactor>
</comment>
<feature type="domain" description="Anthranilate synthase component I N-terminal" evidence="9">
    <location>
        <begin position="71"/>
        <end position="230"/>
    </location>
</feature>
<evidence type="ECO:0000256" key="2">
    <source>
        <dbReference type="ARBA" id="ARBA00009562"/>
    </source>
</evidence>
<evidence type="ECO:0000313" key="11">
    <source>
        <dbReference type="Proteomes" id="UP000011617"/>
    </source>
</evidence>
<comment type="similarity">
    <text evidence="2">Belongs to the anthranilate synthase component I family.</text>
</comment>
<evidence type="ECO:0000256" key="7">
    <source>
        <dbReference type="ARBA" id="ARBA00047683"/>
    </source>
</evidence>
<dbReference type="PANTHER" id="PTHR11236:SF49">
    <property type="entry name" value="ANTHRANILATE SYNTHASE COMPONENT 1"/>
    <property type="match status" value="1"/>
</dbReference>
<dbReference type="InterPro" id="IPR005257">
    <property type="entry name" value="Anth_synth_I_TrpE"/>
</dbReference>
<evidence type="ECO:0000256" key="6">
    <source>
        <dbReference type="ARBA" id="ARBA00023239"/>
    </source>
</evidence>
<sequence>MVAHLLLAGDGAVRSIKTSSVDQARASGLFLCMHIGPQTHFSTDNHISNIKGPHMTHSASYTTAALSFPRDPLGLYQALTQNRNHHLLYESADVDHQHALKSFLLTDAAIKIEGFGQEVILTALTDNGTALLELISNAPIHINLTAKTATQLMFTFPKGGRFSPMDVLRTIQSFADRTHDNEYTYFMAGLLGYDLVGYYYDIPVPETNRGHDLLVYVAETLIIIDHVAKTADVQHNQFGRHQNMPFDIDAAAQQINQYAEHIFTPEIHGAHVSSDIVEVDDPNEFLNTVATLIERVKAGEFQQIVPSRRFQVACPSAINAYAALKTAHPSPYLFYLQDDAFTLFGASPERALKFDHTSRIVELYPIAGTRPRGRVNDVIDPVLDLELEQDLLNDPKEVNEHMMLVDLAERDLTPIAKPGSFHVKDLMKVDRYAYVMHLVSNVQAQLQDHLDAFDAYIHTMNMGTLTGDPKIAAMTAIYEYEPVARGSYGGAIGYLNSFGDLDSCIVIRSANVQDGIATIQAGAGIVHDSVPERELAETRHKANSVIHAILNSH</sequence>
<dbReference type="HOGENOM" id="CLU_006493_9_4_6"/>
<dbReference type="InterPro" id="IPR019999">
    <property type="entry name" value="Anth_synth_I-like"/>
</dbReference>
<proteinExistence type="inferred from homology"/>
<dbReference type="Gene3D" id="3.60.120.10">
    <property type="entry name" value="Anthranilate synthase"/>
    <property type="match status" value="1"/>
</dbReference>
<evidence type="ECO:0000256" key="5">
    <source>
        <dbReference type="ARBA" id="ARBA00022842"/>
    </source>
</evidence>
<dbReference type="Proteomes" id="UP000011617">
    <property type="component" value="Unassembled WGS sequence"/>
</dbReference>